<feature type="region of interest" description="Disordered" evidence="4">
    <location>
        <begin position="392"/>
        <end position="421"/>
    </location>
</feature>
<accession>A0ABS4YSQ7</accession>
<evidence type="ECO:0000259" key="6">
    <source>
        <dbReference type="Pfam" id="PF13439"/>
    </source>
</evidence>
<dbReference type="Pfam" id="PF00534">
    <property type="entry name" value="Glycos_transf_1"/>
    <property type="match status" value="1"/>
</dbReference>
<dbReference type="RefSeq" id="WP_245349027.1">
    <property type="nucleotide sequence ID" value="NZ_BAAAJV010000053.1"/>
</dbReference>
<evidence type="ECO:0000256" key="1">
    <source>
        <dbReference type="ARBA" id="ARBA00021292"/>
    </source>
</evidence>
<evidence type="ECO:0000256" key="4">
    <source>
        <dbReference type="SAM" id="MobiDB-lite"/>
    </source>
</evidence>
<keyword evidence="3 7" id="KW-0808">Transferase</keyword>
<dbReference type="Pfam" id="PF13439">
    <property type="entry name" value="Glyco_transf_4"/>
    <property type="match status" value="1"/>
</dbReference>
<feature type="domain" description="Glycosyltransferase subfamily 4-like N-terminal" evidence="6">
    <location>
        <begin position="90"/>
        <end position="188"/>
    </location>
</feature>
<comment type="caution">
    <text evidence="7">The sequence shown here is derived from an EMBL/GenBank/DDBJ whole genome shotgun (WGS) entry which is preliminary data.</text>
</comment>
<dbReference type="PANTHER" id="PTHR45947">
    <property type="entry name" value="SULFOQUINOVOSYL TRANSFERASE SQD2"/>
    <property type="match status" value="1"/>
</dbReference>
<dbReference type="EMBL" id="JAGIOC010000001">
    <property type="protein sequence ID" value="MBP2410998.1"/>
    <property type="molecule type" value="Genomic_DNA"/>
</dbReference>
<proteinExistence type="predicted"/>
<dbReference type="SUPFAM" id="SSF53756">
    <property type="entry name" value="UDP-Glycosyltransferase/glycogen phosphorylase"/>
    <property type="match status" value="1"/>
</dbReference>
<evidence type="ECO:0000313" key="8">
    <source>
        <dbReference type="Proteomes" id="UP000698222"/>
    </source>
</evidence>
<name>A0ABS4YSQ7_9MICO</name>
<dbReference type="PANTHER" id="PTHR45947:SF3">
    <property type="entry name" value="SULFOQUINOVOSYL TRANSFERASE SQD2"/>
    <property type="match status" value="1"/>
</dbReference>
<gene>
    <name evidence="7" type="ORF">JOF44_003901</name>
</gene>
<dbReference type="GO" id="GO:0047257">
    <property type="term" value="F:diglucosyl diacylglycerol synthase activity"/>
    <property type="evidence" value="ECO:0007669"/>
    <property type="project" value="UniProtKB-EC"/>
</dbReference>
<dbReference type="InterPro" id="IPR050194">
    <property type="entry name" value="Glycosyltransferase_grp1"/>
</dbReference>
<feature type="domain" description="Glycosyl transferase family 1" evidence="5">
    <location>
        <begin position="197"/>
        <end position="325"/>
    </location>
</feature>
<evidence type="ECO:0000256" key="2">
    <source>
        <dbReference type="ARBA" id="ARBA00022676"/>
    </source>
</evidence>
<sequence length="421" mass="46019">MYMRTRAVRRPRRTGDRAAHRVRTALRAVRSALPGRQPRGDVRSDQPLRVLMPRGLAGLAGQSGIGAAMRHQEMAVRSLGHQVVTNPLRPFDVVHLNTPFPDTPLIARWAHLWRRPVLMWAHSTEDDFRDSFPGANAVAPLFRRWIAHLYRRGDAVVTPSEYSRALISAPKYGLTAPVHVLSNGVDTTFFRPDPSARERLRASLGLADDATIVISVGMHLVRKGILDWVEVARRLPGVTFIWYGTTDERLLTADVRRALATAPANALFPGYVSAETLRESYCGADAFCFLSKEETEGIVLWEALACEIPALVRAIPLYRERMPDGVLTHQVAGDGPEFAGDVAVHLSELLGGRLADLTAAGRTAAEEVDLGQVARDLQQIYDVTGARPHRRRRLVSGDAGDATARALPTRAAGGAAPGAGR</sequence>
<keyword evidence="2 7" id="KW-0328">Glycosyltransferase</keyword>
<evidence type="ECO:0000313" key="7">
    <source>
        <dbReference type="EMBL" id="MBP2410998.1"/>
    </source>
</evidence>
<dbReference type="InterPro" id="IPR001296">
    <property type="entry name" value="Glyco_trans_1"/>
</dbReference>
<evidence type="ECO:0000256" key="3">
    <source>
        <dbReference type="ARBA" id="ARBA00022679"/>
    </source>
</evidence>
<protein>
    <recommendedName>
        <fullName evidence="1">D-inositol 3-phosphate glycosyltransferase</fullName>
    </recommendedName>
</protein>
<organism evidence="7 8">
    <name type="scientific">Brachybacterium fresconis</name>
    <dbReference type="NCBI Taxonomy" id="173363"/>
    <lineage>
        <taxon>Bacteria</taxon>
        <taxon>Bacillati</taxon>
        <taxon>Actinomycetota</taxon>
        <taxon>Actinomycetes</taxon>
        <taxon>Micrococcales</taxon>
        <taxon>Dermabacteraceae</taxon>
        <taxon>Brachybacterium</taxon>
    </lineage>
</organism>
<evidence type="ECO:0000259" key="5">
    <source>
        <dbReference type="Pfam" id="PF00534"/>
    </source>
</evidence>
<keyword evidence="8" id="KW-1185">Reference proteome</keyword>
<reference evidence="7 8" key="1">
    <citation type="submission" date="2021-03" db="EMBL/GenBank/DDBJ databases">
        <title>Sequencing the genomes of 1000 actinobacteria strains.</title>
        <authorList>
            <person name="Klenk H.-P."/>
        </authorList>
    </citation>
    <scope>NUCLEOTIDE SEQUENCE [LARGE SCALE GENOMIC DNA]</scope>
    <source>
        <strain evidence="7 8">DSM 14564</strain>
    </source>
</reference>
<dbReference type="Proteomes" id="UP000698222">
    <property type="component" value="Unassembled WGS sequence"/>
</dbReference>
<dbReference type="Gene3D" id="3.40.50.2000">
    <property type="entry name" value="Glycogen Phosphorylase B"/>
    <property type="match status" value="2"/>
</dbReference>
<dbReference type="InterPro" id="IPR028098">
    <property type="entry name" value="Glyco_trans_4-like_N"/>
</dbReference>
<feature type="compositionally biased region" description="Low complexity" evidence="4">
    <location>
        <begin position="402"/>
        <end position="414"/>
    </location>
</feature>